<feature type="signal peptide" evidence="1">
    <location>
        <begin position="1"/>
        <end position="19"/>
    </location>
</feature>
<evidence type="ECO:0000313" key="2">
    <source>
        <dbReference type="EMBL" id="KRJ99582.1"/>
    </source>
</evidence>
<reference evidence="2 3" key="2">
    <citation type="journal article" date="2007" name="PLoS Biol.">
        <title>Principles of genome evolution in the Drosophila melanogaster species group.</title>
        <authorList>
            <person name="Ranz J.M."/>
            <person name="Maurin D."/>
            <person name="Chan Y.S."/>
            <person name="von Grotthuss M."/>
            <person name="Hillier L.W."/>
            <person name="Roote J."/>
            <person name="Ashburner M."/>
            <person name="Bergman C.M."/>
        </authorList>
    </citation>
    <scope>NUCLEOTIDE SEQUENCE [LARGE SCALE GENOMIC DNA]</scope>
    <source>
        <strain evidence="3">Tai18E2 / Tucson 14021-0261.01</strain>
    </source>
</reference>
<organism evidence="2 3">
    <name type="scientific">Drosophila yakuba</name>
    <name type="common">Fruit fly</name>
    <dbReference type="NCBI Taxonomy" id="7245"/>
    <lineage>
        <taxon>Eukaryota</taxon>
        <taxon>Metazoa</taxon>
        <taxon>Ecdysozoa</taxon>
        <taxon>Arthropoda</taxon>
        <taxon>Hexapoda</taxon>
        <taxon>Insecta</taxon>
        <taxon>Pterygota</taxon>
        <taxon>Neoptera</taxon>
        <taxon>Endopterygota</taxon>
        <taxon>Diptera</taxon>
        <taxon>Brachycera</taxon>
        <taxon>Muscomorpha</taxon>
        <taxon>Ephydroidea</taxon>
        <taxon>Drosophilidae</taxon>
        <taxon>Drosophila</taxon>
        <taxon>Sophophora</taxon>
    </lineage>
</organism>
<accession>A0A0R1DRF4</accession>
<dbReference type="EMBL" id="CM000158">
    <property type="protein sequence ID" value="KRJ99582.1"/>
    <property type="molecule type" value="Genomic_DNA"/>
</dbReference>
<evidence type="ECO:0000256" key="1">
    <source>
        <dbReference type="SAM" id="SignalP"/>
    </source>
</evidence>
<name>A0A0R1DRF4_DROYA</name>
<proteinExistence type="predicted"/>
<sequence>MKVLYQAVILLGLFKLLTSIELTTVNNTMCVDCSKDNQVKCIIEETGFECFNEHAKMKHSHEKPTPPSTVDLDICIPKGLKIRCIDESTFLKVIVWSPELGCQIVHRDYQNRDTCFTATLFCPCVKDARASGKVQSTNSLLLVITLYLVQLEITKIN</sequence>
<gene>
    <name evidence="2" type="primary">Dyak\GE27598</name>
    <name evidence="2" type="synonym">GE27598</name>
    <name evidence="2" type="ORF">Dyak_GE27598</name>
</gene>
<evidence type="ECO:0008006" key="4">
    <source>
        <dbReference type="Google" id="ProtNLM"/>
    </source>
</evidence>
<dbReference type="AlphaFoldDB" id="A0A0R1DRF4"/>
<keyword evidence="1" id="KW-0732">Signal</keyword>
<dbReference type="KEGG" id="dya:Dyak_GE27598"/>
<dbReference type="Proteomes" id="UP000002282">
    <property type="component" value="Chromosome 2R"/>
</dbReference>
<keyword evidence="3" id="KW-1185">Reference proteome</keyword>
<reference evidence="2 3" key="1">
    <citation type="journal article" date="2007" name="Nature">
        <title>Evolution of genes and genomes on the Drosophila phylogeny.</title>
        <authorList>
            <consortium name="Drosophila 12 Genomes Consortium"/>
            <person name="Clark A.G."/>
            <person name="Eisen M.B."/>
            <person name="Smith D.R."/>
            <person name="Bergman C.M."/>
            <person name="Oliver B."/>
            <person name="Markow T.A."/>
            <person name="Kaufman T.C."/>
            <person name="Kellis M."/>
            <person name="Gelbart W."/>
            <person name="Iyer V.N."/>
            <person name="Pollard D.A."/>
            <person name="Sackton T.B."/>
            <person name="Larracuente A.M."/>
            <person name="Singh N.D."/>
            <person name="Abad J.P."/>
            <person name="Abt D.N."/>
            <person name="Adryan B."/>
            <person name="Aguade M."/>
            <person name="Akashi H."/>
            <person name="Anderson W.W."/>
            <person name="Aquadro C.F."/>
            <person name="Ardell D.H."/>
            <person name="Arguello R."/>
            <person name="Artieri C.G."/>
            <person name="Barbash D.A."/>
            <person name="Barker D."/>
            <person name="Barsanti P."/>
            <person name="Batterham P."/>
            <person name="Batzoglou S."/>
            <person name="Begun D."/>
            <person name="Bhutkar A."/>
            <person name="Blanco E."/>
            <person name="Bosak S.A."/>
            <person name="Bradley R.K."/>
            <person name="Brand A.D."/>
            <person name="Brent M.R."/>
            <person name="Brooks A.N."/>
            <person name="Brown R.H."/>
            <person name="Butlin R.K."/>
            <person name="Caggese C."/>
            <person name="Calvi B.R."/>
            <person name="Bernardo de Carvalho A."/>
            <person name="Caspi A."/>
            <person name="Castrezana S."/>
            <person name="Celniker S.E."/>
            <person name="Chang J.L."/>
            <person name="Chapple C."/>
            <person name="Chatterji S."/>
            <person name="Chinwalla A."/>
            <person name="Civetta A."/>
            <person name="Clifton S.W."/>
            <person name="Comeron J.M."/>
            <person name="Costello J.C."/>
            <person name="Coyne J.A."/>
            <person name="Daub J."/>
            <person name="David R.G."/>
            <person name="Delcher A.L."/>
            <person name="Delehaunty K."/>
            <person name="Do C.B."/>
            <person name="Ebling H."/>
            <person name="Edwards K."/>
            <person name="Eickbush T."/>
            <person name="Evans J.D."/>
            <person name="Filipski A."/>
            <person name="Findeiss S."/>
            <person name="Freyhult E."/>
            <person name="Fulton L."/>
            <person name="Fulton R."/>
            <person name="Garcia A.C."/>
            <person name="Gardiner A."/>
            <person name="Garfield D.A."/>
            <person name="Garvin B.E."/>
            <person name="Gibson G."/>
            <person name="Gilbert D."/>
            <person name="Gnerre S."/>
            <person name="Godfrey J."/>
            <person name="Good R."/>
            <person name="Gotea V."/>
            <person name="Gravely B."/>
            <person name="Greenberg A.J."/>
            <person name="Griffiths-Jones S."/>
            <person name="Gross S."/>
            <person name="Guigo R."/>
            <person name="Gustafson E.A."/>
            <person name="Haerty W."/>
            <person name="Hahn M.W."/>
            <person name="Halligan D.L."/>
            <person name="Halpern A.L."/>
            <person name="Halter G.M."/>
            <person name="Han M.V."/>
            <person name="Heger A."/>
            <person name="Hillier L."/>
            <person name="Hinrichs A.S."/>
            <person name="Holmes I."/>
            <person name="Hoskins R.A."/>
            <person name="Hubisz M.J."/>
            <person name="Hultmark D."/>
            <person name="Huntley M.A."/>
            <person name="Jaffe D.B."/>
            <person name="Jagadeeshan S."/>
            <person name="Jeck W.R."/>
            <person name="Johnson J."/>
            <person name="Jones C.D."/>
            <person name="Jordan W.C."/>
            <person name="Karpen G.H."/>
            <person name="Kataoka E."/>
            <person name="Keightley P.D."/>
            <person name="Kheradpour P."/>
            <person name="Kirkness E.F."/>
            <person name="Koerich L.B."/>
            <person name="Kristiansen K."/>
            <person name="Kudrna D."/>
            <person name="Kulathinal R.J."/>
            <person name="Kumar S."/>
            <person name="Kwok R."/>
            <person name="Lander E."/>
            <person name="Langley C.H."/>
            <person name="Lapoint R."/>
            <person name="Lazzaro B.P."/>
            <person name="Lee S.J."/>
            <person name="Levesque L."/>
            <person name="Li R."/>
            <person name="Lin C.F."/>
            <person name="Lin M.F."/>
            <person name="Lindblad-Toh K."/>
            <person name="Llopart A."/>
            <person name="Long M."/>
            <person name="Low L."/>
            <person name="Lozovsky E."/>
            <person name="Lu J."/>
            <person name="Luo M."/>
            <person name="Machado C.A."/>
            <person name="Makalowski W."/>
            <person name="Marzo M."/>
            <person name="Matsuda M."/>
            <person name="Matzkin L."/>
            <person name="McAllister B."/>
            <person name="McBride C.S."/>
            <person name="McKernan B."/>
            <person name="McKernan K."/>
            <person name="Mendez-Lago M."/>
            <person name="Minx P."/>
            <person name="Mollenhauer M.U."/>
            <person name="Montooth K."/>
            <person name="Mount S.M."/>
            <person name="Mu X."/>
            <person name="Myers E."/>
            <person name="Negre B."/>
            <person name="Newfeld S."/>
            <person name="Nielsen R."/>
            <person name="Noor M.A."/>
            <person name="O'Grady P."/>
            <person name="Pachter L."/>
            <person name="Papaceit M."/>
            <person name="Parisi M.J."/>
            <person name="Parisi M."/>
            <person name="Parts L."/>
            <person name="Pedersen J.S."/>
            <person name="Pesole G."/>
            <person name="Phillippy A.M."/>
            <person name="Ponting C.P."/>
            <person name="Pop M."/>
            <person name="Porcelli D."/>
            <person name="Powell J.R."/>
            <person name="Prohaska S."/>
            <person name="Pruitt K."/>
            <person name="Puig M."/>
            <person name="Quesneville H."/>
            <person name="Ram K.R."/>
            <person name="Rand D."/>
            <person name="Rasmussen M.D."/>
            <person name="Reed L.K."/>
            <person name="Reenan R."/>
            <person name="Reily A."/>
            <person name="Remington K.A."/>
            <person name="Rieger T.T."/>
            <person name="Ritchie M.G."/>
            <person name="Robin C."/>
            <person name="Rogers Y.H."/>
            <person name="Rohde C."/>
            <person name="Rozas J."/>
            <person name="Rubenfield M.J."/>
            <person name="Ruiz A."/>
            <person name="Russo S."/>
            <person name="Salzberg S.L."/>
            <person name="Sanchez-Gracia A."/>
            <person name="Saranga D.J."/>
            <person name="Sato H."/>
            <person name="Schaeffer S.W."/>
            <person name="Schatz M.C."/>
            <person name="Schlenke T."/>
            <person name="Schwartz R."/>
            <person name="Segarra C."/>
            <person name="Singh R.S."/>
            <person name="Sirot L."/>
            <person name="Sirota M."/>
            <person name="Sisneros N.B."/>
            <person name="Smith C.D."/>
            <person name="Smith T.F."/>
            <person name="Spieth J."/>
            <person name="Stage D.E."/>
            <person name="Stark A."/>
            <person name="Stephan W."/>
            <person name="Strausberg R.L."/>
            <person name="Strempel S."/>
            <person name="Sturgill D."/>
            <person name="Sutton G."/>
            <person name="Sutton G.G."/>
            <person name="Tao W."/>
            <person name="Teichmann S."/>
            <person name="Tobari Y.N."/>
            <person name="Tomimura Y."/>
            <person name="Tsolas J.M."/>
            <person name="Valente V.L."/>
            <person name="Venter E."/>
            <person name="Venter J.C."/>
            <person name="Vicario S."/>
            <person name="Vieira F.G."/>
            <person name="Vilella A.J."/>
            <person name="Villasante A."/>
            <person name="Walenz B."/>
            <person name="Wang J."/>
            <person name="Wasserman M."/>
            <person name="Watts T."/>
            <person name="Wilson D."/>
            <person name="Wilson R.K."/>
            <person name="Wing R.A."/>
            <person name="Wolfner M.F."/>
            <person name="Wong A."/>
            <person name="Wong G.K."/>
            <person name="Wu C.I."/>
            <person name="Wu G."/>
            <person name="Yamamoto D."/>
            <person name="Yang H.P."/>
            <person name="Yang S.P."/>
            <person name="Yorke J.A."/>
            <person name="Yoshida K."/>
            <person name="Zdobnov E."/>
            <person name="Zhang P."/>
            <person name="Zhang Y."/>
            <person name="Zimin A.V."/>
            <person name="Baldwin J."/>
            <person name="Abdouelleil A."/>
            <person name="Abdulkadir J."/>
            <person name="Abebe A."/>
            <person name="Abera B."/>
            <person name="Abreu J."/>
            <person name="Acer S.C."/>
            <person name="Aftuck L."/>
            <person name="Alexander A."/>
            <person name="An P."/>
            <person name="Anderson E."/>
            <person name="Anderson S."/>
            <person name="Arachi H."/>
            <person name="Azer M."/>
            <person name="Bachantsang P."/>
            <person name="Barry A."/>
            <person name="Bayul T."/>
            <person name="Berlin A."/>
            <person name="Bessette D."/>
            <person name="Bloom T."/>
            <person name="Blye J."/>
            <person name="Boguslavskiy L."/>
            <person name="Bonnet C."/>
            <person name="Boukhgalter B."/>
            <person name="Bourzgui I."/>
            <person name="Brown A."/>
            <person name="Cahill P."/>
            <person name="Channer S."/>
            <person name="Cheshatsang Y."/>
            <person name="Chuda L."/>
            <person name="Citroen M."/>
            <person name="Collymore A."/>
            <person name="Cooke P."/>
            <person name="Costello M."/>
            <person name="D'Aco K."/>
            <person name="Daza R."/>
            <person name="De Haan G."/>
            <person name="DeGray S."/>
            <person name="DeMaso C."/>
            <person name="Dhargay N."/>
            <person name="Dooley K."/>
            <person name="Dooley E."/>
            <person name="Doricent M."/>
            <person name="Dorje P."/>
            <person name="Dorjee K."/>
            <person name="Dupes A."/>
            <person name="Elong R."/>
            <person name="Falk J."/>
            <person name="Farina A."/>
            <person name="Faro S."/>
            <person name="Ferguson D."/>
            <person name="Fisher S."/>
            <person name="Foley C.D."/>
            <person name="Franke A."/>
            <person name="Friedrich D."/>
            <person name="Gadbois L."/>
            <person name="Gearin G."/>
            <person name="Gearin C.R."/>
            <person name="Giannoukos G."/>
            <person name="Goode T."/>
            <person name="Graham J."/>
            <person name="Grandbois E."/>
            <person name="Grewal S."/>
            <person name="Gyaltsen K."/>
            <person name="Hafez N."/>
            <person name="Hagos B."/>
            <person name="Hall J."/>
            <person name="Henson C."/>
            <person name="Hollinger A."/>
            <person name="Honan T."/>
            <person name="Huard M.D."/>
            <person name="Hughes L."/>
            <person name="Hurhula B."/>
            <person name="Husby M.E."/>
            <person name="Kamat A."/>
            <person name="Kanga B."/>
            <person name="Kashin S."/>
            <person name="Khazanovich D."/>
            <person name="Kisner P."/>
            <person name="Lance K."/>
            <person name="Lara M."/>
            <person name="Lee W."/>
            <person name="Lennon N."/>
            <person name="Letendre F."/>
            <person name="LeVine R."/>
            <person name="Lipovsky A."/>
            <person name="Liu X."/>
            <person name="Liu J."/>
            <person name="Liu S."/>
            <person name="Lokyitsang T."/>
            <person name="Lokyitsang Y."/>
            <person name="Lubonja R."/>
            <person name="Lui A."/>
            <person name="MacDonald P."/>
            <person name="Magnisalis V."/>
            <person name="Maru K."/>
            <person name="Matthews C."/>
            <person name="McCusker W."/>
            <person name="McDonough S."/>
            <person name="Mehta T."/>
            <person name="Meldrim J."/>
            <person name="Meneus L."/>
            <person name="Mihai O."/>
            <person name="Mihalev A."/>
            <person name="Mihova T."/>
            <person name="Mittelman R."/>
            <person name="Mlenga V."/>
            <person name="Montmayeur A."/>
            <person name="Mulrain L."/>
            <person name="Navidi A."/>
            <person name="Naylor J."/>
            <person name="Negash T."/>
            <person name="Nguyen T."/>
            <person name="Nguyen N."/>
            <person name="Nicol R."/>
            <person name="Norbu C."/>
            <person name="Norbu N."/>
            <person name="Novod N."/>
            <person name="O'Neill B."/>
            <person name="Osman S."/>
            <person name="Markiewicz E."/>
            <person name="Oyono O.L."/>
            <person name="Patti C."/>
            <person name="Phunkhang P."/>
            <person name="Pierre F."/>
            <person name="Priest M."/>
            <person name="Raghuraman S."/>
            <person name="Rege F."/>
            <person name="Reyes R."/>
            <person name="Rise C."/>
            <person name="Rogov P."/>
            <person name="Ross K."/>
            <person name="Ryan E."/>
            <person name="Settipalli S."/>
            <person name="Shea T."/>
            <person name="Sherpa N."/>
            <person name="Shi L."/>
            <person name="Shih D."/>
            <person name="Sparrow T."/>
            <person name="Spaulding J."/>
            <person name="Stalker J."/>
            <person name="Stange-Thomann N."/>
            <person name="Stavropoulos S."/>
            <person name="Stone C."/>
            <person name="Strader C."/>
            <person name="Tesfaye S."/>
            <person name="Thomson T."/>
            <person name="Thoulutsang Y."/>
            <person name="Thoulutsang D."/>
            <person name="Topham K."/>
            <person name="Topping I."/>
            <person name="Tsamla T."/>
            <person name="Vassiliev H."/>
            <person name="Vo A."/>
            <person name="Wangchuk T."/>
            <person name="Wangdi T."/>
            <person name="Weiand M."/>
            <person name="Wilkinson J."/>
            <person name="Wilson A."/>
            <person name="Yadav S."/>
            <person name="Young G."/>
            <person name="Yu Q."/>
            <person name="Zembek L."/>
            <person name="Zhong D."/>
            <person name="Zimmer A."/>
            <person name="Zwirko Z."/>
            <person name="Jaffe D.B."/>
            <person name="Alvarez P."/>
            <person name="Brockman W."/>
            <person name="Butler J."/>
            <person name="Chin C."/>
            <person name="Gnerre S."/>
            <person name="Grabherr M."/>
            <person name="Kleber M."/>
            <person name="Mauceli E."/>
            <person name="MacCallum I."/>
        </authorList>
    </citation>
    <scope>NUCLEOTIDE SEQUENCE [LARGE SCALE GENOMIC DNA]</scope>
    <source>
        <strain evidence="3">Tai18E2 / Tucson 14021-0261.01</strain>
    </source>
</reference>
<evidence type="ECO:0000313" key="3">
    <source>
        <dbReference type="Proteomes" id="UP000002282"/>
    </source>
</evidence>
<feature type="chain" id="PRO_5006402779" description="Protein sleepless" evidence="1">
    <location>
        <begin position="20"/>
        <end position="157"/>
    </location>
</feature>
<dbReference type="OrthoDB" id="7865148at2759"/>
<protein>
    <recommendedName>
        <fullName evidence="4">Protein sleepless</fullName>
    </recommendedName>
</protein>